<feature type="transmembrane region" description="Helical" evidence="7">
    <location>
        <begin position="27"/>
        <end position="47"/>
    </location>
</feature>
<dbReference type="Gene3D" id="1.10.3720.10">
    <property type="entry name" value="MetI-like"/>
    <property type="match status" value="1"/>
</dbReference>
<sequence length="503" mass="55147">MIKKNLQQSQQDRFRLKSSPEYSQANFTWVVSLALALVLLLNSFAWGSLEVRPVILVLFILYTLFTLGQGALTYQIRRDLTRHGEIRPATRRWGYAGLLSLLTGNVFLTVASFNLIKKQKSPEYTISVYMLLTQIFVIALSSLNMFKPYVSNGFLPGMGILIAVTVFHLTALLLVAKYAHQHVLPARLKWLALPLLLTAATGNLFAVVLGLSLLSKIRRSANPGATRWADVWIKITSNHTAMLGMFFIIFLFTISVSSLLTFEYSFAVDNNYSAILQSPSLTYPLGTDDFGRCLYSRIVFGARISLIVGFMSTLIPVIIGGILGAISGYYGRHTDNIIMRALDILYAIPGILLAIAIIAAFGANTFNLIIALSVGAIPTYARTMRANVLMVSTYEYVDAARAFGSSHLSIIFKHIVPNSLAPMIVKSTLTIGGAVIATSSLSYLGLGVEPHIPEWGNILKIGSTYLETNSYLAIYPGLAIIALVLSFNFLGDGLRDALDPKLD</sequence>
<dbReference type="Pfam" id="PF00528">
    <property type="entry name" value="BPD_transp_1"/>
    <property type="match status" value="1"/>
</dbReference>
<feature type="transmembrane region" description="Helical" evidence="7">
    <location>
        <begin position="241"/>
        <end position="262"/>
    </location>
</feature>
<feature type="transmembrane region" description="Helical" evidence="7">
    <location>
        <begin position="128"/>
        <end position="146"/>
    </location>
</feature>
<evidence type="ECO:0000256" key="7">
    <source>
        <dbReference type="RuleBase" id="RU363032"/>
    </source>
</evidence>
<dbReference type="PROSITE" id="PS50928">
    <property type="entry name" value="ABC_TM1"/>
    <property type="match status" value="1"/>
</dbReference>
<dbReference type="PANTHER" id="PTHR43386">
    <property type="entry name" value="OLIGOPEPTIDE TRANSPORT SYSTEM PERMEASE PROTEIN APPC"/>
    <property type="match status" value="1"/>
</dbReference>
<accession>A0A4P8XHH3</accession>
<feature type="transmembrane region" description="Helical" evidence="7">
    <location>
        <begin position="158"/>
        <end position="179"/>
    </location>
</feature>
<organism evidence="9 10">
    <name type="scientific">Paenibacillus algicola</name>
    <dbReference type="NCBI Taxonomy" id="2565926"/>
    <lineage>
        <taxon>Bacteria</taxon>
        <taxon>Bacillati</taxon>
        <taxon>Bacillota</taxon>
        <taxon>Bacilli</taxon>
        <taxon>Bacillales</taxon>
        <taxon>Paenibacillaceae</taxon>
        <taxon>Paenibacillus</taxon>
    </lineage>
</organism>
<proteinExistence type="inferred from homology"/>
<keyword evidence="5 7" id="KW-1133">Transmembrane helix</keyword>
<dbReference type="InterPro" id="IPR035906">
    <property type="entry name" value="MetI-like_sf"/>
</dbReference>
<feature type="transmembrane region" description="Helical" evidence="7">
    <location>
        <begin position="472"/>
        <end position="491"/>
    </location>
</feature>
<evidence type="ECO:0000256" key="3">
    <source>
        <dbReference type="ARBA" id="ARBA00022475"/>
    </source>
</evidence>
<gene>
    <name evidence="9" type="ORF">E6C60_1050</name>
</gene>
<feature type="transmembrane region" description="Helical" evidence="7">
    <location>
        <begin position="53"/>
        <end position="72"/>
    </location>
</feature>
<keyword evidence="10" id="KW-1185">Reference proteome</keyword>
<feature type="transmembrane region" description="Helical" evidence="7">
    <location>
        <begin position="423"/>
        <end position="446"/>
    </location>
</feature>
<dbReference type="PANTHER" id="PTHR43386:SF1">
    <property type="entry name" value="D,D-DIPEPTIDE TRANSPORT SYSTEM PERMEASE PROTEIN DDPC-RELATED"/>
    <property type="match status" value="1"/>
</dbReference>
<evidence type="ECO:0000259" key="8">
    <source>
        <dbReference type="PROSITE" id="PS50928"/>
    </source>
</evidence>
<feature type="domain" description="ABC transmembrane type-1" evidence="8">
    <location>
        <begin position="302"/>
        <end position="491"/>
    </location>
</feature>
<evidence type="ECO:0000256" key="2">
    <source>
        <dbReference type="ARBA" id="ARBA00022448"/>
    </source>
</evidence>
<keyword evidence="4 7" id="KW-0812">Transmembrane</keyword>
<keyword evidence="3" id="KW-1003">Cell membrane</keyword>
<evidence type="ECO:0000256" key="4">
    <source>
        <dbReference type="ARBA" id="ARBA00022692"/>
    </source>
</evidence>
<feature type="transmembrane region" description="Helical" evidence="7">
    <location>
        <begin position="93"/>
        <end position="116"/>
    </location>
</feature>
<dbReference type="Proteomes" id="UP000300879">
    <property type="component" value="Chromosome"/>
</dbReference>
<evidence type="ECO:0000256" key="5">
    <source>
        <dbReference type="ARBA" id="ARBA00022989"/>
    </source>
</evidence>
<dbReference type="InterPro" id="IPR050366">
    <property type="entry name" value="BP-dependent_transpt_permease"/>
</dbReference>
<evidence type="ECO:0000313" key="9">
    <source>
        <dbReference type="EMBL" id="QCT01768.1"/>
    </source>
</evidence>
<dbReference type="EMBL" id="CP040396">
    <property type="protein sequence ID" value="QCT01768.1"/>
    <property type="molecule type" value="Genomic_DNA"/>
</dbReference>
<keyword evidence="6 7" id="KW-0472">Membrane</keyword>
<dbReference type="AlphaFoldDB" id="A0A4P8XHH3"/>
<keyword evidence="2 7" id="KW-0813">Transport</keyword>
<evidence type="ECO:0000256" key="1">
    <source>
        <dbReference type="ARBA" id="ARBA00004651"/>
    </source>
</evidence>
<reference evidence="9 10" key="1">
    <citation type="submission" date="2019-05" db="EMBL/GenBank/DDBJ databases">
        <authorList>
            <person name="Chen C."/>
        </authorList>
    </citation>
    <scope>NUCLEOTIDE SEQUENCE [LARGE SCALE GENOMIC DNA]</scope>
    <source>
        <strain evidence="9 10">HB172198</strain>
    </source>
</reference>
<evidence type="ECO:0000256" key="6">
    <source>
        <dbReference type="ARBA" id="ARBA00023136"/>
    </source>
</evidence>
<dbReference type="CDD" id="cd06261">
    <property type="entry name" value="TM_PBP2"/>
    <property type="match status" value="1"/>
</dbReference>
<dbReference type="GO" id="GO:0055085">
    <property type="term" value="P:transmembrane transport"/>
    <property type="evidence" value="ECO:0007669"/>
    <property type="project" value="InterPro"/>
</dbReference>
<name>A0A4P8XHH3_9BACL</name>
<protein>
    <submittedName>
        <fullName evidence="9">ABC transporter, permease protein</fullName>
    </submittedName>
</protein>
<feature type="transmembrane region" description="Helical" evidence="7">
    <location>
        <begin position="304"/>
        <end position="329"/>
    </location>
</feature>
<comment type="similarity">
    <text evidence="7">Belongs to the binding-protein-dependent transport system permease family.</text>
</comment>
<dbReference type="OrthoDB" id="9797472at2"/>
<dbReference type="GO" id="GO:0005886">
    <property type="term" value="C:plasma membrane"/>
    <property type="evidence" value="ECO:0007669"/>
    <property type="project" value="UniProtKB-SubCell"/>
</dbReference>
<feature type="transmembrane region" description="Helical" evidence="7">
    <location>
        <begin position="191"/>
        <end position="214"/>
    </location>
</feature>
<dbReference type="Pfam" id="PF12911">
    <property type="entry name" value="OppC_N"/>
    <property type="match status" value="1"/>
</dbReference>
<evidence type="ECO:0000313" key="10">
    <source>
        <dbReference type="Proteomes" id="UP000300879"/>
    </source>
</evidence>
<dbReference type="InterPro" id="IPR025966">
    <property type="entry name" value="OppC_N"/>
</dbReference>
<feature type="transmembrane region" description="Helical" evidence="7">
    <location>
        <begin position="341"/>
        <end position="359"/>
    </location>
</feature>
<dbReference type="InterPro" id="IPR000515">
    <property type="entry name" value="MetI-like"/>
</dbReference>
<dbReference type="RefSeq" id="WP_138224841.1">
    <property type="nucleotide sequence ID" value="NZ_CP040396.1"/>
</dbReference>
<dbReference type="SUPFAM" id="SSF161098">
    <property type="entry name" value="MetI-like"/>
    <property type="match status" value="1"/>
</dbReference>
<comment type="subcellular location">
    <subcellularLocation>
        <location evidence="1 7">Cell membrane</location>
        <topology evidence="1 7">Multi-pass membrane protein</topology>
    </subcellularLocation>
</comment>
<dbReference type="KEGG" id="palo:E6C60_1050"/>